<dbReference type="InterPro" id="IPR005537">
    <property type="entry name" value="RAMP_III_fam"/>
</dbReference>
<feature type="domain" description="CRISPR type III-associated protein" evidence="9">
    <location>
        <begin position="11"/>
        <end position="192"/>
    </location>
</feature>
<dbReference type="GO" id="GO:0051607">
    <property type="term" value="P:defense response to virus"/>
    <property type="evidence" value="ECO:0007669"/>
    <property type="project" value="UniProtKB-KW"/>
</dbReference>
<name>A0A2K3YJQ6_9STAP</name>
<dbReference type="OrthoDB" id="9789361at2"/>
<evidence type="ECO:0000256" key="4">
    <source>
        <dbReference type="ARBA" id="ARBA00022759"/>
    </source>
</evidence>
<keyword evidence="3" id="KW-0540">Nuclease</keyword>
<dbReference type="AlphaFoldDB" id="A0A2K3YJQ6"/>
<keyword evidence="6" id="KW-0694">RNA-binding</keyword>
<organism evidence="10 11">
    <name type="scientific">Staphylococcus rostri</name>
    <dbReference type="NCBI Taxonomy" id="522262"/>
    <lineage>
        <taxon>Bacteria</taxon>
        <taxon>Bacillati</taxon>
        <taxon>Bacillota</taxon>
        <taxon>Bacilli</taxon>
        <taxon>Bacillales</taxon>
        <taxon>Staphylococcaceae</taxon>
        <taxon>Staphylococcus</taxon>
    </lineage>
</organism>
<comment type="caution">
    <text evidence="10">The sequence shown here is derived from an EMBL/GenBank/DDBJ whole genome shotgun (WGS) entry which is preliminary data.</text>
</comment>
<dbReference type="GO" id="GO:0004519">
    <property type="term" value="F:endonuclease activity"/>
    <property type="evidence" value="ECO:0007669"/>
    <property type="project" value="UniProtKB-KW"/>
</dbReference>
<dbReference type="PANTHER" id="PTHR35579:SF3">
    <property type="entry name" value="CRISPR SYSTEM CMS ENDORIBONUCLEASE CSM3"/>
    <property type="match status" value="1"/>
</dbReference>
<dbReference type="NCBIfam" id="TIGR02582">
    <property type="entry name" value="cas7_TM1809"/>
    <property type="match status" value="1"/>
</dbReference>
<evidence type="ECO:0000256" key="7">
    <source>
        <dbReference type="ARBA" id="ARBA00023118"/>
    </source>
</evidence>
<evidence type="ECO:0000256" key="8">
    <source>
        <dbReference type="ARBA" id="ARBA00033183"/>
    </source>
</evidence>
<dbReference type="InterPro" id="IPR052216">
    <property type="entry name" value="CRISPR_Csm3_endoribonuclease"/>
</dbReference>
<keyword evidence="11" id="KW-1185">Reference proteome</keyword>
<evidence type="ECO:0000313" key="10">
    <source>
        <dbReference type="EMBL" id="PNZ25819.1"/>
    </source>
</evidence>
<reference evidence="10 11" key="1">
    <citation type="submission" date="2017-08" db="EMBL/GenBank/DDBJ databases">
        <title>Draft genome sequences of 64 type strains of genus Staph aureus.</title>
        <authorList>
            <person name="Cole K."/>
            <person name="Golubchik T."/>
            <person name="Russell J."/>
            <person name="Foster D."/>
            <person name="Llewelyn M."/>
            <person name="Wilson D."/>
            <person name="Crook D."/>
            <person name="Paul J."/>
        </authorList>
    </citation>
    <scope>NUCLEOTIDE SEQUENCE [LARGE SCALE GENOMIC DNA]</scope>
    <source>
        <strain evidence="10 11">DSM 21968</strain>
    </source>
</reference>
<sequence>MYSKIKITGQIRVMTGLHIGGGGESSMIGAVDAPVVKDPQTRLPIIPGSSIKGKLRWLLANKYGLNIRQESPNDDAEEVLRLFGSSNKGNIKRARLQISDAFYSNNTKQQFENNEVPFTETKYENTINRLTAAANPRQIERVTRGSQFDFTFIYNVEDESEVEEDFQNIREAMILLENDYLGGGGTRGNGRVLFENISVETVIGEYNCSNLMIK</sequence>
<evidence type="ECO:0000256" key="5">
    <source>
        <dbReference type="ARBA" id="ARBA00022801"/>
    </source>
</evidence>
<gene>
    <name evidence="10" type="primary">csm3</name>
    <name evidence="10" type="ORF">CD122_09280</name>
</gene>
<keyword evidence="4" id="KW-0255">Endonuclease</keyword>
<evidence type="ECO:0000256" key="6">
    <source>
        <dbReference type="ARBA" id="ARBA00022884"/>
    </source>
</evidence>
<evidence type="ECO:0000256" key="3">
    <source>
        <dbReference type="ARBA" id="ARBA00022722"/>
    </source>
</evidence>
<evidence type="ECO:0000256" key="1">
    <source>
        <dbReference type="ARBA" id="ARBA00006342"/>
    </source>
</evidence>
<comment type="similarity">
    <text evidence="1">Belongs to the CRISPR-associated Csm3 family.</text>
</comment>
<dbReference type="Proteomes" id="UP000242752">
    <property type="component" value="Unassembled WGS sequence"/>
</dbReference>
<keyword evidence="5" id="KW-0378">Hydrolase</keyword>
<evidence type="ECO:0000259" key="9">
    <source>
        <dbReference type="Pfam" id="PF03787"/>
    </source>
</evidence>
<proteinExistence type="inferred from homology"/>
<dbReference type="EMBL" id="PPRF01000068">
    <property type="protein sequence ID" value="PNZ25819.1"/>
    <property type="molecule type" value="Genomic_DNA"/>
</dbReference>
<evidence type="ECO:0000256" key="2">
    <source>
        <dbReference type="ARBA" id="ARBA00022150"/>
    </source>
</evidence>
<protein>
    <recommendedName>
        <fullName evidence="2">CRISPR system Cms endoribonuclease Csm3</fullName>
    </recommendedName>
    <alternativeName>
        <fullName evidence="8">CRISPR type III A-associated RAMP protein Csm3</fullName>
    </alternativeName>
</protein>
<dbReference type="GO" id="GO:0003723">
    <property type="term" value="F:RNA binding"/>
    <property type="evidence" value="ECO:0007669"/>
    <property type="project" value="UniProtKB-KW"/>
</dbReference>
<dbReference type="Pfam" id="PF03787">
    <property type="entry name" value="RAMPs"/>
    <property type="match status" value="1"/>
</dbReference>
<dbReference type="InterPro" id="IPR013412">
    <property type="entry name" value="CRISPR-assoc_RAMP_Csm3"/>
</dbReference>
<dbReference type="RefSeq" id="WP_103358701.1">
    <property type="nucleotide sequence ID" value="NZ_PPRF01000068.1"/>
</dbReference>
<evidence type="ECO:0000313" key="11">
    <source>
        <dbReference type="Proteomes" id="UP000242752"/>
    </source>
</evidence>
<dbReference type="GO" id="GO:0016787">
    <property type="term" value="F:hydrolase activity"/>
    <property type="evidence" value="ECO:0007669"/>
    <property type="project" value="UniProtKB-KW"/>
</dbReference>
<keyword evidence="7" id="KW-0051">Antiviral defense</keyword>
<dbReference type="PANTHER" id="PTHR35579">
    <property type="entry name" value="CRISPR SYSTEM CMS ENDORIBONUCLEASE CSM3"/>
    <property type="match status" value="1"/>
</dbReference>
<accession>A0A2K3YJQ6</accession>